<dbReference type="Gene3D" id="1.25.40.570">
    <property type="match status" value="1"/>
</dbReference>
<evidence type="ECO:0000256" key="3">
    <source>
        <dbReference type="ARBA" id="ARBA00007084"/>
    </source>
</evidence>
<dbReference type="SUPFAM" id="SSF46785">
    <property type="entry name" value="Winged helix' DNA-binding domain"/>
    <property type="match status" value="1"/>
</dbReference>
<dbReference type="Pfam" id="PF22788">
    <property type="entry name" value="COP9_hel_rpt"/>
    <property type="match status" value="1"/>
</dbReference>
<feature type="domain" description="PCI" evidence="9">
    <location>
        <begin position="197"/>
        <end position="365"/>
    </location>
</feature>
<dbReference type="InterPro" id="IPR050756">
    <property type="entry name" value="CSN3"/>
</dbReference>
<keyword evidence="7" id="KW-0539">Nucleus</keyword>
<evidence type="ECO:0000256" key="5">
    <source>
        <dbReference type="ARBA" id="ARBA00022490"/>
    </source>
</evidence>
<comment type="similarity">
    <text evidence="3">Belongs to the CSN3 family.</text>
</comment>
<dbReference type="GO" id="GO:0005737">
    <property type="term" value="C:cytoplasm"/>
    <property type="evidence" value="ECO:0007669"/>
    <property type="project" value="UniProtKB-SubCell"/>
</dbReference>
<dbReference type="GeneID" id="109462904"/>
<dbReference type="RefSeq" id="XP_019615094.1">
    <property type="nucleotide sequence ID" value="XM_019759535.1"/>
</dbReference>
<evidence type="ECO:0000256" key="1">
    <source>
        <dbReference type="ARBA" id="ARBA00004123"/>
    </source>
</evidence>
<organism evidence="10 11">
    <name type="scientific">Branchiostoma belcheri</name>
    <name type="common">Amphioxus</name>
    <dbReference type="NCBI Taxonomy" id="7741"/>
    <lineage>
        <taxon>Eukaryota</taxon>
        <taxon>Metazoa</taxon>
        <taxon>Chordata</taxon>
        <taxon>Cephalochordata</taxon>
        <taxon>Leptocardii</taxon>
        <taxon>Amphioxiformes</taxon>
        <taxon>Branchiostomatidae</taxon>
        <taxon>Branchiostoma</taxon>
    </lineage>
</organism>
<proteinExistence type="inferred from homology"/>
<reference evidence="11" key="1">
    <citation type="submission" date="2025-08" db="UniProtKB">
        <authorList>
            <consortium name="RefSeq"/>
        </authorList>
    </citation>
    <scope>IDENTIFICATION</scope>
    <source>
        <tissue evidence="11">Gonad</tissue>
    </source>
</reference>
<name>A0A6P4XX42_BRABE</name>
<dbReference type="GO" id="GO:0006511">
    <property type="term" value="P:ubiquitin-dependent protein catabolic process"/>
    <property type="evidence" value="ECO:0007669"/>
    <property type="project" value="TreeGrafter"/>
</dbReference>
<dbReference type="InterPro" id="IPR036390">
    <property type="entry name" value="WH_DNA-bd_sf"/>
</dbReference>
<evidence type="ECO:0000313" key="11">
    <source>
        <dbReference type="RefSeq" id="XP_019615094.1"/>
    </source>
</evidence>
<dbReference type="PANTHER" id="PTHR10758">
    <property type="entry name" value="26S PROTEASOME NON-ATPASE REGULATORY SUBUNIT 3/COP9 SIGNALOSOME COMPLEX SUBUNIT 3"/>
    <property type="match status" value="1"/>
</dbReference>
<dbReference type="OrthoDB" id="29061at2759"/>
<comment type="subcellular location">
    <subcellularLocation>
        <location evidence="2">Cytoplasm</location>
    </subcellularLocation>
    <subcellularLocation>
        <location evidence="1">Nucleus</location>
    </subcellularLocation>
</comment>
<evidence type="ECO:0000256" key="8">
    <source>
        <dbReference type="SAM" id="MobiDB-lite"/>
    </source>
</evidence>
<accession>A0A6P4XX42</accession>
<feature type="region of interest" description="Disordered" evidence="8">
    <location>
        <begin position="409"/>
        <end position="429"/>
    </location>
</feature>
<evidence type="ECO:0000313" key="10">
    <source>
        <dbReference type="Proteomes" id="UP000515135"/>
    </source>
</evidence>
<keyword evidence="5" id="KW-0963">Cytoplasm</keyword>
<dbReference type="InterPro" id="IPR000717">
    <property type="entry name" value="PCI_dom"/>
</dbReference>
<dbReference type="Pfam" id="PF21215">
    <property type="entry name" value="CSN3-like_C"/>
    <property type="match status" value="1"/>
</dbReference>
<protein>
    <recommendedName>
        <fullName evidence="4">COP9 signalosome complex subunit 3</fullName>
    </recommendedName>
</protein>
<dbReference type="InterPro" id="IPR055089">
    <property type="entry name" value="COP9_N"/>
</dbReference>
<keyword evidence="6" id="KW-0736">Signalosome</keyword>
<dbReference type="InterPro" id="IPR048621">
    <property type="entry name" value="CSN3_C"/>
</dbReference>
<evidence type="ECO:0000256" key="2">
    <source>
        <dbReference type="ARBA" id="ARBA00004496"/>
    </source>
</evidence>
<evidence type="ECO:0000259" key="9">
    <source>
        <dbReference type="PROSITE" id="PS50250"/>
    </source>
</evidence>
<dbReference type="Pfam" id="PF01399">
    <property type="entry name" value="PCI"/>
    <property type="match status" value="1"/>
</dbReference>
<sequence length="429" mass="48380">MASPLEQFVNQVRALSGSGNLRELCDLINKSGDILQKNAPNLDTALGALDIQEHSLGVLAILCVKFTISPLPDFEALFSQVELFIAACNGEQIRFATDSFANLCHQFTHALVERKMSVRGINPLCHAIQKVQLHPAQLTSVHGDLCQLCLLSKCMKPALPFLDTDITDISKESGAFDTKHFLSYYYYGGMIYTALKNYDRALYFFEVAVTTPAMAVSHIMLESYKKYVLVSLILHGKVLQLPKYTSQVVTRFIKPLSQAYHDLVTAYNTNNPQELRAVVDKHRDLFQRENTYGLVKQCLASIYKKNIQRLTKTFLTLSLADMANRVQLSGPKEAEKYVLEMIEDGEIYATIDQKEGMVNFRDNPEKYDNPAMLQYLDEEMRKCMGLDEQLRKMDQEIAVNPQYVQKSMGIQDDDLGGSSMGSKMSGYNL</sequence>
<dbReference type="FunFam" id="1.25.40.570:FF:000008">
    <property type="entry name" value="COP9 signalosome complex subunit 3"/>
    <property type="match status" value="1"/>
</dbReference>
<dbReference type="PANTHER" id="PTHR10758:SF1">
    <property type="entry name" value="COP9 SIGNALOSOME COMPLEX SUBUNIT 3"/>
    <property type="match status" value="1"/>
</dbReference>
<evidence type="ECO:0000256" key="6">
    <source>
        <dbReference type="ARBA" id="ARBA00022790"/>
    </source>
</evidence>
<dbReference type="AlphaFoldDB" id="A0A6P4XX42"/>
<dbReference type="Proteomes" id="UP000515135">
    <property type="component" value="Unplaced"/>
</dbReference>
<dbReference type="PROSITE" id="PS50250">
    <property type="entry name" value="PCI"/>
    <property type="match status" value="1"/>
</dbReference>
<feature type="compositionally biased region" description="Low complexity" evidence="8">
    <location>
        <begin position="416"/>
        <end position="429"/>
    </location>
</feature>
<dbReference type="FunFam" id="1.10.10.10:FF:000354">
    <property type="entry name" value="COP9 signalosome complex subunit 3"/>
    <property type="match status" value="1"/>
</dbReference>
<dbReference type="GO" id="GO:0008180">
    <property type="term" value="C:COP9 signalosome"/>
    <property type="evidence" value="ECO:0007669"/>
    <property type="project" value="UniProtKB-KW"/>
</dbReference>
<evidence type="ECO:0000256" key="4">
    <source>
        <dbReference type="ARBA" id="ARBA00014878"/>
    </source>
</evidence>
<keyword evidence="10" id="KW-1185">Reference proteome</keyword>
<dbReference type="SMART" id="SM00088">
    <property type="entry name" value="PINT"/>
    <property type="match status" value="1"/>
</dbReference>
<dbReference type="KEGG" id="bbel:109462904"/>
<gene>
    <name evidence="11" type="primary">LOC109462904</name>
</gene>
<evidence type="ECO:0000256" key="7">
    <source>
        <dbReference type="ARBA" id="ARBA00023242"/>
    </source>
</evidence>